<evidence type="ECO:0000256" key="1">
    <source>
        <dbReference type="SAM" id="Coils"/>
    </source>
</evidence>
<name>A0A2H0XUY0_UNCSA</name>
<feature type="region of interest" description="Disordered" evidence="2">
    <location>
        <begin position="280"/>
        <end position="306"/>
    </location>
</feature>
<protein>
    <submittedName>
        <fullName evidence="4">Uncharacterized protein</fullName>
    </submittedName>
</protein>
<gene>
    <name evidence="4" type="ORF">COT42_07260</name>
</gene>
<dbReference type="EMBL" id="PEYM01000120">
    <property type="protein sequence ID" value="PIS28723.1"/>
    <property type="molecule type" value="Genomic_DNA"/>
</dbReference>
<feature type="compositionally biased region" description="Pro residues" evidence="2">
    <location>
        <begin position="83"/>
        <end position="93"/>
    </location>
</feature>
<feature type="transmembrane region" description="Helical" evidence="3">
    <location>
        <begin position="155"/>
        <end position="176"/>
    </location>
</feature>
<sequence>MLRSTFTSRLNNNQWYQALIGRELRDNIKTWLNKPHPPLGHTFAFPGLASGIDPTRIKRVSVTEVRAWRMSGTGTTSTTGTPPNSPPPAPSPTPKTTLIQKIFRNWMTKLASMAASAYTIYYLAWNLPLKNGITLIDLVFTDWHSQHSLKNEGRIIAGVTTLILFLPLGSILYLLVQLAKKVPSLAKKIASISQNKELATTRRELTLANQDLAAEQRKFQEKTDEVEKLTQQIEKIRKVSKKTLDELQNKYNPATNKYNLTTNKIKTLTQALKTAAEEKALREKAEANPREEETRTQGAADKRELAQLKPRLERAEKRVEDLEGESNSLIKLGDANRRLDEELDAEREKVNQAIASRKQAEAAKLAAENVASQERDTAHQAIIAQQKAEGNLERRTEEVTTLRRKLEAALSLLRQSEETLEGLELDLERKQQTEAEHLDVSAELDNFEQRIDGLITDKKQAGHEAKKLEARAISAEAGLEDLRVQVKELKGLKDVKLAQGRIEEHREEAERQKRRADGLEDRAKRAEDQAQAAEKTAEAANRERDELKRNLERLTANHRELEQALEAEREQVREAAKGTEAAFASIRQELEEKKSKANLLQQRLDDATAKSARELQEVRDELNNTTTKATKVWNDLTALRQETGPLKTANQEMTRRLNKLEGENANSKKQKDFYFEQVKNLEEEVKRLK</sequence>
<keyword evidence="3" id="KW-0812">Transmembrane</keyword>
<evidence type="ECO:0000313" key="5">
    <source>
        <dbReference type="Proteomes" id="UP000231343"/>
    </source>
</evidence>
<feature type="region of interest" description="Disordered" evidence="2">
    <location>
        <begin position="504"/>
        <end position="546"/>
    </location>
</feature>
<dbReference type="AlphaFoldDB" id="A0A2H0XUY0"/>
<feature type="compositionally biased region" description="Basic and acidic residues" evidence="2">
    <location>
        <begin position="504"/>
        <end position="528"/>
    </location>
</feature>
<keyword evidence="1" id="KW-0175">Coiled coil</keyword>
<proteinExistence type="predicted"/>
<comment type="caution">
    <text evidence="4">The sequence shown here is derived from an EMBL/GenBank/DDBJ whole genome shotgun (WGS) entry which is preliminary data.</text>
</comment>
<feature type="coiled-coil region" evidence="1">
    <location>
        <begin position="650"/>
        <end position="684"/>
    </location>
</feature>
<feature type="region of interest" description="Disordered" evidence="2">
    <location>
        <begin position="71"/>
        <end position="94"/>
    </location>
</feature>
<dbReference type="Proteomes" id="UP000231343">
    <property type="component" value="Unassembled WGS sequence"/>
</dbReference>
<organism evidence="4 5">
    <name type="scientific">Candidatus Saganbacteria bacterium CG08_land_8_20_14_0_20_45_16</name>
    <dbReference type="NCBI Taxonomy" id="2014293"/>
    <lineage>
        <taxon>Bacteria</taxon>
        <taxon>Bacillati</taxon>
        <taxon>Saganbacteria</taxon>
    </lineage>
</organism>
<accession>A0A2H0XUY0</accession>
<evidence type="ECO:0000256" key="2">
    <source>
        <dbReference type="SAM" id="MobiDB-lite"/>
    </source>
</evidence>
<evidence type="ECO:0000256" key="3">
    <source>
        <dbReference type="SAM" id="Phobius"/>
    </source>
</evidence>
<keyword evidence="3" id="KW-1133">Transmembrane helix</keyword>
<evidence type="ECO:0000313" key="4">
    <source>
        <dbReference type="EMBL" id="PIS28723.1"/>
    </source>
</evidence>
<feature type="compositionally biased region" description="Basic and acidic residues" evidence="2">
    <location>
        <begin position="535"/>
        <end position="546"/>
    </location>
</feature>
<keyword evidence="3" id="KW-0472">Membrane</keyword>
<reference evidence="4 5" key="1">
    <citation type="submission" date="2017-09" db="EMBL/GenBank/DDBJ databases">
        <title>Depth-based differentiation of microbial function through sediment-hosted aquifers and enrichment of novel symbionts in the deep terrestrial subsurface.</title>
        <authorList>
            <person name="Probst A.J."/>
            <person name="Ladd B."/>
            <person name="Jarett J.K."/>
            <person name="Geller-Mcgrath D.E."/>
            <person name="Sieber C.M."/>
            <person name="Emerson J.B."/>
            <person name="Anantharaman K."/>
            <person name="Thomas B.C."/>
            <person name="Malmstrom R."/>
            <person name="Stieglmeier M."/>
            <person name="Klingl A."/>
            <person name="Woyke T."/>
            <person name="Ryan C.M."/>
            <person name="Banfield J.F."/>
        </authorList>
    </citation>
    <scope>NUCLEOTIDE SEQUENCE [LARGE SCALE GENOMIC DNA]</scope>
    <source>
        <strain evidence="4">CG08_land_8_20_14_0_20_45_16</strain>
    </source>
</reference>
<feature type="compositionally biased region" description="Low complexity" evidence="2">
    <location>
        <begin position="71"/>
        <end position="82"/>
    </location>
</feature>